<dbReference type="eggNOG" id="KOG1801">
    <property type="taxonomic scope" value="Eukaryota"/>
</dbReference>
<dbReference type="PANTHER" id="PTHR21529:SF4">
    <property type="entry name" value="TPR AND ANKYRIN REPEAT-CONTAINING PROTEIN 1"/>
    <property type="match status" value="1"/>
</dbReference>
<dbReference type="HOGENOM" id="CLU_765955_0_0_1"/>
<gene>
    <name evidence="1" type="ordered locus">VIT_11s0065g01110</name>
</gene>
<protein>
    <submittedName>
        <fullName evidence="1">Uncharacterized protein</fullName>
    </submittedName>
</protein>
<dbReference type="InterPro" id="IPR039904">
    <property type="entry name" value="TRANK1"/>
</dbReference>
<evidence type="ECO:0000313" key="1">
    <source>
        <dbReference type="EMBL" id="CBI24107.3"/>
    </source>
</evidence>
<proteinExistence type="predicted"/>
<dbReference type="InterPro" id="IPR027417">
    <property type="entry name" value="P-loop_NTPase"/>
</dbReference>
<dbReference type="GO" id="GO:0016787">
    <property type="term" value="F:hydrolase activity"/>
    <property type="evidence" value="ECO:0007669"/>
    <property type="project" value="UniProtKB-KW"/>
</dbReference>
<dbReference type="SUPFAM" id="SSF48452">
    <property type="entry name" value="TPR-like"/>
    <property type="match status" value="1"/>
</dbReference>
<dbReference type="EMBL" id="FN595502">
    <property type="protein sequence ID" value="CBI24107.3"/>
    <property type="molecule type" value="Genomic_DNA"/>
</dbReference>
<dbReference type="Proteomes" id="UP000009183">
    <property type="component" value="Chromosome 11"/>
</dbReference>
<dbReference type="InterPro" id="IPR011990">
    <property type="entry name" value="TPR-like_helical_dom_sf"/>
</dbReference>
<organism evidence="1 2">
    <name type="scientific">Vitis vinifera</name>
    <name type="common">Grape</name>
    <dbReference type="NCBI Taxonomy" id="29760"/>
    <lineage>
        <taxon>Eukaryota</taxon>
        <taxon>Viridiplantae</taxon>
        <taxon>Streptophyta</taxon>
        <taxon>Embryophyta</taxon>
        <taxon>Tracheophyta</taxon>
        <taxon>Spermatophyta</taxon>
        <taxon>Magnoliopsida</taxon>
        <taxon>eudicotyledons</taxon>
        <taxon>Gunneridae</taxon>
        <taxon>Pentapetalae</taxon>
        <taxon>rosids</taxon>
        <taxon>Vitales</taxon>
        <taxon>Vitaceae</taxon>
        <taxon>Viteae</taxon>
        <taxon>Vitis</taxon>
    </lineage>
</organism>
<name>D7T0S8_VITVI</name>
<dbReference type="PaxDb" id="29760-VIT_11s0065g01110.t01"/>
<dbReference type="GO" id="GO:0005524">
    <property type="term" value="F:ATP binding"/>
    <property type="evidence" value="ECO:0007669"/>
    <property type="project" value="UniProtKB-KW"/>
</dbReference>
<dbReference type="Gene3D" id="3.40.50.300">
    <property type="entry name" value="P-loop containing nucleotide triphosphate hydrolases"/>
    <property type="match status" value="1"/>
</dbReference>
<dbReference type="GO" id="GO:0004386">
    <property type="term" value="F:helicase activity"/>
    <property type="evidence" value="ECO:0007669"/>
    <property type="project" value="UniProtKB-KW"/>
</dbReference>
<dbReference type="PANTHER" id="PTHR21529">
    <property type="entry name" value="MAMMARY TURMOR VIRUS RECEPTOR HOMOLOG 1, 2 MTVR1, 2"/>
    <property type="match status" value="1"/>
</dbReference>
<evidence type="ECO:0000313" key="2">
    <source>
        <dbReference type="Proteomes" id="UP000009183"/>
    </source>
</evidence>
<reference evidence="2" key="1">
    <citation type="journal article" date="2007" name="Nature">
        <title>The grapevine genome sequence suggests ancestral hexaploidization in major angiosperm phyla.</title>
        <authorList>
            <consortium name="The French-Italian Public Consortium for Grapevine Genome Characterization."/>
            <person name="Jaillon O."/>
            <person name="Aury J.-M."/>
            <person name="Noel B."/>
            <person name="Policriti A."/>
            <person name="Clepet C."/>
            <person name="Casagrande A."/>
            <person name="Choisne N."/>
            <person name="Aubourg S."/>
            <person name="Vitulo N."/>
            <person name="Jubin C."/>
            <person name="Vezzi A."/>
            <person name="Legeai F."/>
            <person name="Hugueney P."/>
            <person name="Dasilva C."/>
            <person name="Horner D."/>
            <person name="Mica E."/>
            <person name="Jublot D."/>
            <person name="Poulain J."/>
            <person name="Bruyere C."/>
            <person name="Billault A."/>
            <person name="Segurens B."/>
            <person name="Gouyvenoux M."/>
            <person name="Ugarte E."/>
            <person name="Cattonaro F."/>
            <person name="Anthouard V."/>
            <person name="Vico V."/>
            <person name="Del Fabbro C."/>
            <person name="Alaux M."/>
            <person name="Di Gaspero G."/>
            <person name="Dumas V."/>
            <person name="Felice N."/>
            <person name="Paillard S."/>
            <person name="Juman I."/>
            <person name="Moroldo M."/>
            <person name="Scalabrin S."/>
            <person name="Canaguier A."/>
            <person name="Le Clainche I."/>
            <person name="Malacrida G."/>
            <person name="Durand E."/>
            <person name="Pesole G."/>
            <person name="Laucou V."/>
            <person name="Chatelet P."/>
            <person name="Merdinoglu D."/>
            <person name="Delledonne M."/>
            <person name="Pezzotti M."/>
            <person name="Lecharny A."/>
            <person name="Scarpelli C."/>
            <person name="Artiguenave F."/>
            <person name="Pe M.E."/>
            <person name="Valle G."/>
            <person name="Morgante M."/>
            <person name="Caboche M."/>
            <person name="Adam-Blondon A.-F."/>
            <person name="Weissenbach J."/>
            <person name="Quetier F."/>
            <person name="Wincker P."/>
        </authorList>
    </citation>
    <scope>NUCLEOTIDE SEQUENCE [LARGE SCALE GENOMIC DNA]</scope>
    <source>
        <strain evidence="2">cv. Pinot noir / PN40024</strain>
    </source>
</reference>
<dbReference type="OrthoDB" id="3156807at2759"/>
<keyword evidence="2" id="KW-1185">Reference proteome</keyword>
<dbReference type="AlphaFoldDB" id="D7T0S8"/>
<sequence>MVTFFGTRRVSFSVLARILPDLGTGPDSTFFCIHTNLAQSIIDLLYHFFPLTIDELNPKTSLINGEAPFFIECGNFKDALSTIFGDSENAKGNVGFGAEQVILVRNDSAKEEISKYVGNKALVLTILECKGLEFRDVLLCNFFGSCPFKHHWRVLYQFVKKINLVDSKSLISFPSFDEAKHNVLCSELKQLYVAITRTRQRLWICDNIDEVSKPMLEYWEKLSLIEFRCLHDLVAQGMQVASRPDEWRSQGFKLFYEHNYEMARMCFEKAGDTYNEKFVRAANLQALANSISSSSPQIAKNYLNEAADLFEGIGKAEYAAKCFFEMKNYERAGICFFSFLTSLYQEFLSENSGISCRIKLKL</sequence>
<accession>D7T0S8</accession>
<dbReference type="STRING" id="29760.D7T0S8"/>
<dbReference type="OMA" id="LAKCKCK"/>
<dbReference type="SUPFAM" id="SSF52540">
    <property type="entry name" value="P-loop containing nucleoside triphosphate hydrolases"/>
    <property type="match status" value="1"/>
</dbReference>
<dbReference type="InParanoid" id="D7T0S8"/>